<keyword evidence="3" id="KW-1185">Reference proteome</keyword>
<dbReference type="Gramene" id="TraesCLE_scaffold_087712_01G000100.1">
    <property type="protein sequence ID" value="TraesCLE_scaffold_087712_01G000100.1"/>
    <property type="gene ID" value="TraesCLE_scaffold_087712_01G000100"/>
</dbReference>
<evidence type="ECO:0000313" key="3">
    <source>
        <dbReference type="Proteomes" id="UP000019116"/>
    </source>
</evidence>
<accession>A0A3B5ZQ25</accession>
<proteinExistence type="predicted"/>
<reference evidence="2" key="1">
    <citation type="submission" date="2018-08" db="EMBL/GenBank/DDBJ databases">
        <authorList>
            <person name="Rossello M."/>
        </authorList>
    </citation>
    <scope>NUCLEOTIDE SEQUENCE [LARGE SCALE GENOMIC DNA]</scope>
    <source>
        <strain evidence="2">cv. Chinese Spring</strain>
    </source>
</reference>
<dbReference type="Gramene" id="TraesCS1D02G094100.1">
    <property type="protein sequence ID" value="TraesCS1D02G094100.1.cds1"/>
    <property type="gene ID" value="TraesCS1D02G094100"/>
</dbReference>
<organism evidence="2">
    <name type="scientific">Triticum aestivum</name>
    <name type="common">Wheat</name>
    <dbReference type="NCBI Taxonomy" id="4565"/>
    <lineage>
        <taxon>Eukaryota</taxon>
        <taxon>Viridiplantae</taxon>
        <taxon>Streptophyta</taxon>
        <taxon>Embryophyta</taxon>
        <taxon>Tracheophyta</taxon>
        <taxon>Spermatophyta</taxon>
        <taxon>Magnoliopsida</taxon>
        <taxon>Liliopsida</taxon>
        <taxon>Poales</taxon>
        <taxon>Poaceae</taxon>
        <taxon>BOP clade</taxon>
        <taxon>Pooideae</taxon>
        <taxon>Triticodae</taxon>
        <taxon>Triticeae</taxon>
        <taxon>Triticinae</taxon>
        <taxon>Triticum</taxon>
    </lineage>
</organism>
<dbReference type="Gramene" id="TraesROB_scaffold_065455_01G000100.1">
    <property type="protein sequence ID" value="TraesROB_scaffold_065455_01G000100.1"/>
    <property type="gene ID" value="TraesROB_scaffold_065455_01G000100"/>
</dbReference>
<protein>
    <submittedName>
        <fullName evidence="2">Uncharacterized protein</fullName>
    </submittedName>
</protein>
<feature type="region of interest" description="Disordered" evidence="1">
    <location>
        <begin position="25"/>
        <end position="45"/>
    </location>
</feature>
<reference evidence="2" key="2">
    <citation type="submission" date="2018-10" db="UniProtKB">
        <authorList>
            <consortium name="EnsemblPlants"/>
        </authorList>
    </citation>
    <scope>IDENTIFICATION</scope>
</reference>
<dbReference type="EnsemblPlants" id="TraesCS1D02G094100.1">
    <property type="protein sequence ID" value="TraesCS1D02G094100.1.cds1"/>
    <property type="gene ID" value="TraesCS1D02G094100"/>
</dbReference>
<dbReference type="OrthoDB" id="720123at2759"/>
<dbReference type="Gramene" id="TraesWEE_scaffold_081120_01G000200.1">
    <property type="protein sequence ID" value="TraesWEE_scaffold_081120_01G000200.1"/>
    <property type="gene ID" value="TraesWEE_scaffold_081120_01G000200"/>
</dbReference>
<feature type="region of interest" description="Disordered" evidence="1">
    <location>
        <begin position="161"/>
        <end position="194"/>
    </location>
</feature>
<feature type="compositionally biased region" description="Polar residues" evidence="1">
    <location>
        <begin position="177"/>
        <end position="193"/>
    </location>
</feature>
<dbReference type="Gramene" id="TraesCAD_scaffold_056044_01G000200.1">
    <property type="protein sequence ID" value="TraesCAD_scaffold_056044_01G000200.1"/>
    <property type="gene ID" value="TraesCAD_scaffold_056044_01G000200"/>
</dbReference>
<evidence type="ECO:0000313" key="2">
    <source>
        <dbReference type="EnsemblPlants" id="TraesCS1D02G094100.1.cds1"/>
    </source>
</evidence>
<dbReference type="AlphaFoldDB" id="A0A3B5ZQ25"/>
<sequence length="261" mass="27976">MWKKRPSPGLREINRELDRRRKLAVSAKGRVAMKSPAVQPPPRRSMVLIPSVSPGAATMELANPTGDGVAKKCSTRPLPHRPALAPLATAKAASKKIAYLDMGAAEQRRTAPPRRDPLIPTASTVKVPVVANRGIPKRCSAPPPSPCQSAWIPHAPAATVKLPSSGSSTSEAEYSKKTSSAPIPRRCSSTSAKKGTPVKVRTLLANLPTGERLFFLRNAVAVSDAEDGYIEVLYNGNYPPDDPSRAVRVAMDRIKTMPPTQ</sequence>
<dbReference type="Gramene" id="TraesCS1D03G0219600.1">
    <property type="protein sequence ID" value="TraesCS1D03G0219600.1.CDS1"/>
    <property type="gene ID" value="TraesCS1D03G0219600"/>
</dbReference>
<dbReference type="InterPro" id="IPR021470">
    <property type="entry name" value="DUF3123"/>
</dbReference>
<dbReference type="Proteomes" id="UP000019116">
    <property type="component" value="Chromosome 1D"/>
</dbReference>
<dbReference type="Pfam" id="PF11321">
    <property type="entry name" value="DUF3123"/>
    <property type="match status" value="1"/>
</dbReference>
<evidence type="ECO:0000256" key="1">
    <source>
        <dbReference type="SAM" id="MobiDB-lite"/>
    </source>
</evidence>
<dbReference type="STRING" id="4565.A0A3B5ZQ25"/>
<name>A0A3B5ZQ25_WHEAT</name>